<dbReference type="InterPro" id="IPR037021">
    <property type="entry name" value="RnfH_sf"/>
</dbReference>
<sequence length="89" mass="10047">MRVQVIRAWRERFEAEELELEPGASVANALALTRIPRDGVAGVAIHGERAQSQTVLHDGDRLELLEPLLADPKESRRRRAQVQAGRTRR</sequence>
<evidence type="ECO:0000256" key="2">
    <source>
        <dbReference type="HAMAP-Rule" id="MF_00460"/>
    </source>
</evidence>
<dbReference type="Gene3D" id="3.10.20.280">
    <property type="entry name" value="RnfH-like"/>
    <property type="match status" value="1"/>
</dbReference>
<proteinExistence type="inferred from homology"/>
<dbReference type="OrthoDB" id="9796575at2"/>
<reference evidence="3 4" key="1">
    <citation type="journal article" date="2008" name="Int. J. Syst. Evol. Microbiol.">
        <title>Luteimonas marina sp. nov., isolated from seawater.</title>
        <authorList>
            <person name="Baik K.S."/>
            <person name="Park S.C."/>
            <person name="Kim M.S."/>
            <person name="Kim E.M."/>
            <person name="Park C."/>
            <person name="Chun J."/>
            <person name="Seong C.N."/>
        </authorList>
    </citation>
    <scope>NUCLEOTIDE SEQUENCE [LARGE SCALE GENOMIC DNA]</scope>
    <source>
        <strain evidence="3 4">FR1330</strain>
    </source>
</reference>
<dbReference type="HAMAP" id="MF_00460">
    <property type="entry name" value="UPF0125_RnfH"/>
    <property type="match status" value="1"/>
</dbReference>
<organism evidence="3 4">
    <name type="scientific">Luteimonas marina</name>
    <dbReference type="NCBI Taxonomy" id="488485"/>
    <lineage>
        <taxon>Bacteria</taxon>
        <taxon>Pseudomonadati</taxon>
        <taxon>Pseudomonadota</taxon>
        <taxon>Gammaproteobacteria</taxon>
        <taxon>Lysobacterales</taxon>
        <taxon>Lysobacteraceae</taxon>
        <taxon>Luteimonas</taxon>
    </lineage>
</organism>
<accession>A0A5C5UCD6</accession>
<comment type="similarity">
    <text evidence="1 2">Belongs to the UPF0125 (RnfH) family.</text>
</comment>
<dbReference type="PANTHER" id="PTHR37483:SF1">
    <property type="entry name" value="UPF0125 PROTEIN RATB"/>
    <property type="match status" value="1"/>
</dbReference>
<protein>
    <recommendedName>
        <fullName evidence="2">UPF0125 protein FQY83_02270</fullName>
    </recommendedName>
</protein>
<evidence type="ECO:0000313" key="4">
    <source>
        <dbReference type="Proteomes" id="UP000319980"/>
    </source>
</evidence>
<dbReference type="AlphaFoldDB" id="A0A5C5UCD6"/>
<name>A0A5C5UCD6_9GAMM</name>
<dbReference type="Pfam" id="PF03658">
    <property type="entry name" value="Ub-RnfH"/>
    <property type="match status" value="1"/>
</dbReference>
<dbReference type="SUPFAM" id="SSF54285">
    <property type="entry name" value="MoaD/ThiS"/>
    <property type="match status" value="1"/>
</dbReference>
<dbReference type="InterPro" id="IPR005346">
    <property type="entry name" value="RnfH"/>
</dbReference>
<dbReference type="InterPro" id="IPR016155">
    <property type="entry name" value="Mopterin_synth/thiamin_S_b"/>
</dbReference>
<evidence type="ECO:0000313" key="3">
    <source>
        <dbReference type="EMBL" id="TWT23487.1"/>
    </source>
</evidence>
<dbReference type="RefSeq" id="WP_146384632.1">
    <property type="nucleotide sequence ID" value="NZ_VOHK01000001.1"/>
</dbReference>
<dbReference type="PANTHER" id="PTHR37483">
    <property type="entry name" value="UPF0125 PROTEIN RATB"/>
    <property type="match status" value="1"/>
</dbReference>
<dbReference type="EMBL" id="VOHK01000001">
    <property type="protein sequence ID" value="TWT23487.1"/>
    <property type="molecule type" value="Genomic_DNA"/>
</dbReference>
<evidence type="ECO:0000256" key="1">
    <source>
        <dbReference type="ARBA" id="ARBA00010645"/>
    </source>
</evidence>
<gene>
    <name evidence="3" type="ORF">FQY83_02270</name>
</gene>
<comment type="caution">
    <text evidence="3">The sequence shown here is derived from an EMBL/GenBank/DDBJ whole genome shotgun (WGS) entry which is preliminary data.</text>
</comment>
<keyword evidence="4" id="KW-1185">Reference proteome</keyword>
<dbReference type="Proteomes" id="UP000319980">
    <property type="component" value="Unassembled WGS sequence"/>
</dbReference>